<feature type="transmembrane region" description="Helical" evidence="6">
    <location>
        <begin position="149"/>
        <end position="169"/>
    </location>
</feature>
<dbReference type="Proteomes" id="UP001085076">
    <property type="component" value="Miscellaneous, Linkage group lg01"/>
</dbReference>
<gene>
    <name evidence="7" type="ORF">J5N97_007070</name>
</gene>
<name>A0A9D5HTW0_9LILI</name>
<feature type="transmembrane region" description="Helical" evidence="6">
    <location>
        <begin position="91"/>
        <end position="110"/>
    </location>
</feature>
<accession>A0A9D5HTW0</accession>
<feature type="transmembrane region" description="Helical" evidence="6">
    <location>
        <begin position="61"/>
        <end position="79"/>
    </location>
</feature>
<evidence type="ECO:0000256" key="3">
    <source>
        <dbReference type="ARBA" id="ARBA00022692"/>
    </source>
</evidence>
<evidence type="ECO:0000313" key="7">
    <source>
        <dbReference type="EMBL" id="KAJ0988714.1"/>
    </source>
</evidence>
<keyword evidence="4 6" id="KW-1133">Transmembrane helix</keyword>
<organism evidence="7 8">
    <name type="scientific">Dioscorea zingiberensis</name>
    <dbReference type="NCBI Taxonomy" id="325984"/>
    <lineage>
        <taxon>Eukaryota</taxon>
        <taxon>Viridiplantae</taxon>
        <taxon>Streptophyta</taxon>
        <taxon>Embryophyta</taxon>
        <taxon>Tracheophyta</taxon>
        <taxon>Spermatophyta</taxon>
        <taxon>Magnoliopsida</taxon>
        <taxon>Liliopsida</taxon>
        <taxon>Dioscoreales</taxon>
        <taxon>Dioscoreaceae</taxon>
        <taxon>Dioscorea</taxon>
    </lineage>
</organism>
<feature type="transmembrane region" description="Helical" evidence="6">
    <location>
        <begin position="178"/>
        <end position="200"/>
    </location>
</feature>
<dbReference type="AlphaFoldDB" id="A0A9D5HTW0"/>
<evidence type="ECO:0000256" key="4">
    <source>
        <dbReference type="ARBA" id="ARBA00022989"/>
    </source>
</evidence>
<comment type="subcellular location">
    <subcellularLocation>
        <location evidence="1">Membrane</location>
        <topology evidence="1">Multi-pass membrane protein</topology>
    </subcellularLocation>
</comment>
<dbReference type="EMBL" id="JAGGNH010000001">
    <property type="protein sequence ID" value="KAJ0988714.1"/>
    <property type="molecule type" value="Genomic_DNA"/>
</dbReference>
<feature type="transmembrane region" description="Helical" evidence="6">
    <location>
        <begin position="117"/>
        <end position="137"/>
    </location>
</feature>
<keyword evidence="8" id="KW-1185">Reference proteome</keyword>
<proteinExistence type="inferred from homology"/>
<comment type="similarity">
    <text evidence="2">Belongs to the TMEM45 family.</text>
</comment>
<evidence type="ECO:0000256" key="1">
    <source>
        <dbReference type="ARBA" id="ARBA00004141"/>
    </source>
</evidence>
<keyword evidence="5 6" id="KW-0472">Membrane</keyword>
<dbReference type="PANTHER" id="PTHR47830">
    <property type="entry name" value="OS11G0534100 PROTEIN"/>
    <property type="match status" value="1"/>
</dbReference>
<protein>
    <submittedName>
        <fullName evidence="7">Uncharacterized protein</fullName>
    </submittedName>
</protein>
<comment type="caution">
    <text evidence="7">The sequence shown here is derived from an EMBL/GenBank/DDBJ whole genome shotgun (WGS) entry which is preliminary data.</text>
</comment>
<keyword evidence="3 6" id="KW-0812">Transmembrane</keyword>
<feature type="transmembrane region" description="Helical" evidence="6">
    <location>
        <begin position="6"/>
        <end position="23"/>
    </location>
</feature>
<dbReference type="Pfam" id="PF04819">
    <property type="entry name" value="DUF716"/>
    <property type="match status" value="1"/>
</dbReference>
<dbReference type="GO" id="GO:0016020">
    <property type="term" value="C:membrane"/>
    <property type="evidence" value="ECO:0007669"/>
    <property type="project" value="UniProtKB-SubCell"/>
</dbReference>
<evidence type="ECO:0000313" key="8">
    <source>
        <dbReference type="Proteomes" id="UP001085076"/>
    </source>
</evidence>
<sequence>MLFNTIAFVALGIYGVYHIISATRSHLKHTSRGTTLSGDYTARPYYPLPLHSHRHHLLRHLPLYLGIITLSISIVHLSFSSSGAQRFPSLSSAAALLLLLILLPVAALSSNSAPPDLLFLLASVAFALLSSSSFRFASSFPPADLQSKSSSISAIISAASAAASLSLALSPKLFVSEFFLAASIFLKGLWFFVSGLFLYVETFIPEGCHSLIDLPDGPTRSSFSVLSLFPTLRFDDLKRSQFLKTRNIPSLSP</sequence>
<evidence type="ECO:0000256" key="6">
    <source>
        <dbReference type="SAM" id="Phobius"/>
    </source>
</evidence>
<dbReference type="InterPro" id="IPR006904">
    <property type="entry name" value="DUF716"/>
</dbReference>
<reference evidence="7" key="1">
    <citation type="submission" date="2021-03" db="EMBL/GenBank/DDBJ databases">
        <authorList>
            <person name="Li Z."/>
            <person name="Yang C."/>
        </authorList>
    </citation>
    <scope>NUCLEOTIDE SEQUENCE</scope>
    <source>
        <strain evidence="7">Dzin_1.0</strain>
        <tissue evidence="7">Leaf</tissue>
    </source>
</reference>
<evidence type="ECO:0000256" key="5">
    <source>
        <dbReference type="ARBA" id="ARBA00023136"/>
    </source>
</evidence>
<evidence type="ECO:0000256" key="2">
    <source>
        <dbReference type="ARBA" id="ARBA00006948"/>
    </source>
</evidence>
<reference evidence="7" key="2">
    <citation type="journal article" date="2022" name="Hortic Res">
        <title>The genome of Dioscorea zingiberensis sheds light on the biosynthesis, origin and evolution of the medicinally important diosgenin saponins.</title>
        <authorList>
            <person name="Li Y."/>
            <person name="Tan C."/>
            <person name="Li Z."/>
            <person name="Guo J."/>
            <person name="Li S."/>
            <person name="Chen X."/>
            <person name="Wang C."/>
            <person name="Dai X."/>
            <person name="Yang H."/>
            <person name="Song W."/>
            <person name="Hou L."/>
            <person name="Xu J."/>
            <person name="Tong Z."/>
            <person name="Xu A."/>
            <person name="Yuan X."/>
            <person name="Wang W."/>
            <person name="Yang Q."/>
            <person name="Chen L."/>
            <person name="Sun Z."/>
            <person name="Wang K."/>
            <person name="Pan B."/>
            <person name="Chen J."/>
            <person name="Bao Y."/>
            <person name="Liu F."/>
            <person name="Qi X."/>
            <person name="Gang D.R."/>
            <person name="Wen J."/>
            <person name="Li J."/>
        </authorList>
    </citation>
    <scope>NUCLEOTIDE SEQUENCE</scope>
    <source>
        <strain evidence="7">Dzin_1.0</strain>
    </source>
</reference>
<dbReference type="OrthoDB" id="1924702at2759"/>
<dbReference type="PANTHER" id="PTHR47830:SF1">
    <property type="entry name" value="OS11G0534100 PROTEIN"/>
    <property type="match status" value="1"/>
</dbReference>